<evidence type="ECO:0000313" key="2">
    <source>
        <dbReference type="Proteomes" id="UP000277811"/>
    </source>
</evidence>
<dbReference type="Proteomes" id="UP000277811">
    <property type="component" value="Unassembled WGS sequence"/>
</dbReference>
<evidence type="ECO:0000313" key="1">
    <source>
        <dbReference type="EMBL" id="VBB08521.1"/>
    </source>
</evidence>
<sequence>MISNKFMNRLGMAMRNEVVGNSAKWLGIHTLQKREENKHEE</sequence>
<gene>
    <name evidence="1" type="ORF">LUCI_3799</name>
</gene>
<organism evidence="1 2">
    <name type="scientific">Lucifera butyrica</name>
    <dbReference type="NCBI Taxonomy" id="1351585"/>
    <lineage>
        <taxon>Bacteria</taxon>
        <taxon>Bacillati</taxon>
        <taxon>Bacillota</taxon>
        <taxon>Negativicutes</taxon>
        <taxon>Veillonellales</taxon>
        <taxon>Veillonellaceae</taxon>
        <taxon>Lucifera</taxon>
    </lineage>
</organism>
<keyword evidence="2" id="KW-1185">Reference proteome</keyword>
<accession>A0A498RAR4</accession>
<dbReference type="AlphaFoldDB" id="A0A498RAR4"/>
<protein>
    <submittedName>
        <fullName evidence="1">Uncharacterized protein</fullName>
    </submittedName>
</protein>
<dbReference type="EMBL" id="UPPP01000093">
    <property type="protein sequence ID" value="VBB08521.1"/>
    <property type="molecule type" value="Genomic_DNA"/>
</dbReference>
<reference evidence="1 2" key="1">
    <citation type="submission" date="2018-06" db="EMBL/GenBank/DDBJ databases">
        <authorList>
            <person name="Strepis N."/>
        </authorList>
    </citation>
    <scope>NUCLEOTIDE SEQUENCE [LARGE SCALE GENOMIC DNA]</scope>
    <source>
        <strain evidence="1">LUCI</strain>
    </source>
</reference>
<name>A0A498RAR4_9FIRM</name>
<proteinExistence type="predicted"/>